<organism evidence="1">
    <name type="scientific">marine sediment metagenome</name>
    <dbReference type="NCBI Taxonomy" id="412755"/>
    <lineage>
        <taxon>unclassified sequences</taxon>
        <taxon>metagenomes</taxon>
        <taxon>ecological metagenomes</taxon>
    </lineage>
</organism>
<protein>
    <recommendedName>
        <fullName evidence="2">Gelsolin-like domain-containing protein</fullName>
    </recommendedName>
</protein>
<dbReference type="EMBL" id="BART01004906">
    <property type="protein sequence ID" value="GAG58488.1"/>
    <property type="molecule type" value="Genomic_DNA"/>
</dbReference>
<reference evidence="1" key="1">
    <citation type="journal article" date="2014" name="Front. Microbiol.">
        <title>High frequency of phylogenetically diverse reductive dehalogenase-homologous genes in deep subseafloor sedimentary metagenomes.</title>
        <authorList>
            <person name="Kawai M."/>
            <person name="Futagami T."/>
            <person name="Toyoda A."/>
            <person name="Takaki Y."/>
            <person name="Nishi S."/>
            <person name="Hori S."/>
            <person name="Arai W."/>
            <person name="Tsubouchi T."/>
            <person name="Morono Y."/>
            <person name="Uchiyama I."/>
            <person name="Ito T."/>
            <person name="Fujiyama A."/>
            <person name="Inagaki F."/>
            <person name="Takami H."/>
        </authorList>
    </citation>
    <scope>NUCLEOTIDE SEQUENCE</scope>
    <source>
        <strain evidence="1">Expedition CK06-06</strain>
    </source>
</reference>
<evidence type="ECO:0008006" key="2">
    <source>
        <dbReference type="Google" id="ProtNLM"/>
    </source>
</evidence>
<name>X0ZDU8_9ZZZZ</name>
<proteinExistence type="predicted"/>
<sequence>MKNKKFLVYQFNEMFEDFVELILDPDVKSEDLLDDDLILLLVDNQQFKVWLWEGYNTTKRM</sequence>
<gene>
    <name evidence="1" type="ORF">S01H4_11870</name>
</gene>
<accession>X0ZDU8</accession>
<dbReference type="AlphaFoldDB" id="X0ZDU8"/>
<comment type="caution">
    <text evidence="1">The sequence shown here is derived from an EMBL/GenBank/DDBJ whole genome shotgun (WGS) entry which is preliminary data.</text>
</comment>
<evidence type="ECO:0000313" key="1">
    <source>
        <dbReference type="EMBL" id="GAG58488.1"/>
    </source>
</evidence>
<feature type="non-terminal residue" evidence="1">
    <location>
        <position position="61"/>
    </location>
</feature>